<evidence type="ECO:0000313" key="2">
    <source>
        <dbReference type="Proteomes" id="UP000249061"/>
    </source>
</evidence>
<proteinExistence type="predicted"/>
<dbReference type="EMBL" id="QFQP01000031">
    <property type="protein sequence ID" value="PZR07434.1"/>
    <property type="molecule type" value="Genomic_DNA"/>
</dbReference>
<evidence type="ECO:0000313" key="1">
    <source>
        <dbReference type="EMBL" id="PZR07434.1"/>
    </source>
</evidence>
<name>A0A2W5UVQ8_9BACT</name>
<organism evidence="1 2">
    <name type="scientific">Archangium gephyra</name>
    <dbReference type="NCBI Taxonomy" id="48"/>
    <lineage>
        <taxon>Bacteria</taxon>
        <taxon>Pseudomonadati</taxon>
        <taxon>Myxococcota</taxon>
        <taxon>Myxococcia</taxon>
        <taxon>Myxococcales</taxon>
        <taxon>Cystobacterineae</taxon>
        <taxon>Archangiaceae</taxon>
        <taxon>Archangium</taxon>
    </lineage>
</organism>
<dbReference type="AlphaFoldDB" id="A0A2W5UVQ8"/>
<accession>A0A2W5UVQ8</accession>
<comment type="caution">
    <text evidence="1">The sequence shown here is derived from an EMBL/GenBank/DDBJ whole genome shotgun (WGS) entry which is preliminary data.</text>
</comment>
<gene>
    <name evidence="1" type="ORF">DI536_27675</name>
</gene>
<protein>
    <submittedName>
        <fullName evidence="1">Uncharacterized protein</fullName>
    </submittedName>
</protein>
<reference evidence="1 2" key="1">
    <citation type="submission" date="2017-08" db="EMBL/GenBank/DDBJ databases">
        <title>Infants hospitalized years apart are colonized by the same room-sourced microbial strains.</title>
        <authorList>
            <person name="Brooks B."/>
            <person name="Olm M.R."/>
            <person name="Firek B.A."/>
            <person name="Baker R."/>
            <person name="Thomas B.C."/>
            <person name="Morowitz M.J."/>
            <person name="Banfield J.F."/>
        </authorList>
    </citation>
    <scope>NUCLEOTIDE SEQUENCE [LARGE SCALE GENOMIC DNA]</scope>
    <source>
        <strain evidence="1">S2_003_000_R2_14</strain>
    </source>
</reference>
<sequence>MSDQTSLLNAVRSRDWRAIQAAIGSNHGAPGAVIAVERGPIDGYQGSIEPVVVRHPAAPNVELLVRSDISVAAALLGVDGRLVPLTPAFEAVEGSDELLRLRLTQRDLTTQGVLLVGEAGVDLTALAPQTLALAVVDDRWECGAVQTSCATGDYVCVFESHQRCLEQDLTFTSQFPVTEDSAEIQPLVDYLQLYGAVTDVTISEQPVVNDRSGVWHALTFTAPAGAQVARIKAFTEEDVQVDLQFRVVDGVVQVLAPVDGFQPGLIVVDTSANGARFDSIGVTSSPAPALLEKACRTWSVSGCLKVEDALTQSGTTANRALVGVAVRPASATQLGLGIFLPWVPTSTDGNGCFSTSKTFCGIGAKAGRRLRTTLAWADSKVAIHNPLAWETIFNASFFQVHQNNSWTSPGSHSTGTLLFKEYVGGVLGDTERHRQALTWYVTHALDNAFNAQSSWLRYQNFYKIEYPHPLWGGVALPIVPPVVQLKANQWSLYTLVHEIGHVWHYMHNSGVMPNIATSLINGWDTHNCHEDYNIAFLEGFAEFFQRQVLCGDVFNSAVCYWNTTPRSRNGLINHGTCNQEQGFGLITPLHVSYNDDGVTHALQLLVVDDFYKRNFLHSSNAFQPFVPSVQLSADCQWYPYDNLNLWHVLRTFRANSSLGYPTNFQSGINYGISEFYDRFRAVNNLPSGYLQDRKRLWDINAANPISVCRKPCAELSPWWTGGPKPSTLVANTRCDIEPVPAGQTAFVQSNAYFLKQPRSCPVGSYDTANCHVLTPAPGTTPFIWNNNLYTTPLPGNVCPAGSFDTANCFIAATPPGTTPFIWNGSLYTTPVIGACAAGVLLSPDHCYIGQPPTAATAQITSGFFSYPRQ</sequence>
<dbReference type="Proteomes" id="UP000249061">
    <property type="component" value="Unassembled WGS sequence"/>
</dbReference>